<feature type="transmembrane region" description="Helical" evidence="5">
    <location>
        <begin position="238"/>
        <end position="256"/>
    </location>
</feature>
<evidence type="ECO:0000313" key="7">
    <source>
        <dbReference type="EMBL" id="SEJ25043.1"/>
    </source>
</evidence>
<feature type="domain" description="HTH luxR-type" evidence="6">
    <location>
        <begin position="421"/>
        <end position="486"/>
    </location>
</feature>
<dbReference type="PANTHER" id="PTHR44688:SF16">
    <property type="entry name" value="DNA-BINDING TRANSCRIPTIONAL ACTIVATOR DEVR_DOSR"/>
    <property type="match status" value="1"/>
</dbReference>
<accession>A0A1H6X7A6</accession>
<dbReference type="PRINTS" id="PR00038">
    <property type="entry name" value="HTHLUXR"/>
</dbReference>
<keyword evidence="3" id="KW-0804">Transcription</keyword>
<feature type="transmembrane region" description="Helical" evidence="5">
    <location>
        <begin position="318"/>
        <end position="339"/>
    </location>
</feature>
<dbReference type="GO" id="GO:0006355">
    <property type="term" value="P:regulation of DNA-templated transcription"/>
    <property type="evidence" value="ECO:0007669"/>
    <property type="project" value="InterPro"/>
</dbReference>
<evidence type="ECO:0000256" key="5">
    <source>
        <dbReference type="SAM" id="Phobius"/>
    </source>
</evidence>
<dbReference type="PANTHER" id="PTHR44688">
    <property type="entry name" value="DNA-BINDING TRANSCRIPTIONAL ACTIVATOR DEVR_DOSR"/>
    <property type="match status" value="1"/>
</dbReference>
<gene>
    <name evidence="7" type="ORF">SAMN04488018_11943</name>
</gene>
<dbReference type="EMBL" id="FNYS01000019">
    <property type="protein sequence ID" value="SEJ25043.1"/>
    <property type="molecule type" value="Genomic_DNA"/>
</dbReference>
<reference evidence="7 8" key="1">
    <citation type="submission" date="2016-10" db="EMBL/GenBank/DDBJ databases">
        <authorList>
            <person name="de Groot N.N."/>
        </authorList>
    </citation>
    <scope>NUCLEOTIDE SEQUENCE [LARGE SCALE GENOMIC DNA]</scope>
    <source>
        <strain evidence="7 8">DSM 23048</strain>
    </source>
</reference>
<dbReference type="PROSITE" id="PS50043">
    <property type="entry name" value="HTH_LUXR_2"/>
    <property type="match status" value="1"/>
</dbReference>
<dbReference type="InterPro" id="IPR016032">
    <property type="entry name" value="Sig_transdc_resp-reg_C-effctor"/>
</dbReference>
<feature type="transmembrane region" description="Helical" evidence="5">
    <location>
        <begin position="268"/>
        <end position="286"/>
    </location>
</feature>
<sequence>MNQIFFIFKHLTNTLLMNYKYIQGFVLNLIVFICLLTTLKNHAQVPSVNQKQIESLVYRPLENSNLHIATDSLNNTWIRGHFNPNQLHSPIIFQIPNAHIYSYDMYIYNFEKLHLIQPNLDSSGNFVETRFAQHYIITDNLVYYLNLHQNQEDHLKILIAERGQFGAQEAKQLLFLGLYYGIAFLSIIFNILFYFIFKDKRFLFYSLLQIGIFISLFYEDGMFYYISDAQWQMKYLLAWNMPLTSMLACLFTIHFLDIKSIYQHYKIVFVSLFIFSFLTSLLYTFYPSYIVFSITIVLSFIAPLFCLILSATQFRKNIYARFLLITFSAIVIFGVGYTLQVNTNIDQFSYFSINVFRLISAAEIIIITFAIIYKVRDLQNQNSEYRLEIENYLQILDQKNSEELTQENIEYKTKHTNTLNSLKEKYNLTTREIEVLECLWQGLSNSQISEKLFISLSTTKYHVSNLYTKLEINSRTEIQQLKKETID</sequence>
<evidence type="ECO:0000256" key="1">
    <source>
        <dbReference type="ARBA" id="ARBA00023015"/>
    </source>
</evidence>
<organism evidence="7 8">
    <name type="scientific">Myroides marinus</name>
    <dbReference type="NCBI Taxonomy" id="703342"/>
    <lineage>
        <taxon>Bacteria</taxon>
        <taxon>Pseudomonadati</taxon>
        <taxon>Bacteroidota</taxon>
        <taxon>Flavobacteriia</taxon>
        <taxon>Flavobacteriales</taxon>
        <taxon>Flavobacteriaceae</taxon>
        <taxon>Myroides</taxon>
    </lineage>
</organism>
<proteinExistence type="predicted"/>
<dbReference type="AlphaFoldDB" id="A0A1H6X7A6"/>
<feature type="transmembrane region" description="Helical" evidence="5">
    <location>
        <begin position="173"/>
        <end position="195"/>
    </location>
</feature>
<feature type="transmembrane region" description="Helical" evidence="5">
    <location>
        <begin position="21"/>
        <end position="39"/>
    </location>
</feature>
<evidence type="ECO:0000313" key="8">
    <source>
        <dbReference type="Proteomes" id="UP000183077"/>
    </source>
</evidence>
<feature type="coiled-coil region" evidence="4">
    <location>
        <begin position="375"/>
        <end position="439"/>
    </location>
</feature>
<evidence type="ECO:0000259" key="6">
    <source>
        <dbReference type="PROSITE" id="PS50043"/>
    </source>
</evidence>
<dbReference type="SUPFAM" id="SSF46894">
    <property type="entry name" value="C-terminal effector domain of the bipartite response regulators"/>
    <property type="match status" value="1"/>
</dbReference>
<dbReference type="Pfam" id="PF00196">
    <property type="entry name" value="GerE"/>
    <property type="match status" value="1"/>
</dbReference>
<dbReference type="SMART" id="SM00421">
    <property type="entry name" value="HTH_LUXR"/>
    <property type="match status" value="1"/>
</dbReference>
<evidence type="ECO:0000256" key="4">
    <source>
        <dbReference type="SAM" id="Coils"/>
    </source>
</evidence>
<evidence type="ECO:0000256" key="2">
    <source>
        <dbReference type="ARBA" id="ARBA00023125"/>
    </source>
</evidence>
<dbReference type="InterPro" id="IPR036388">
    <property type="entry name" value="WH-like_DNA-bd_sf"/>
</dbReference>
<keyword evidence="1" id="KW-0805">Transcription regulation</keyword>
<feature type="transmembrane region" description="Helical" evidence="5">
    <location>
        <begin position="202"/>
        <end position="218"/>
    </location>
</feature>
<dbReference type="Pfam" id="PF07695">
    <property type="entry name" value="7TMR-DISM_7TM"/>
    <property type="match status" value="1"/>
</dbReference>
<protein>
    <submittedName>
        <fullName evidence="7">Regulatory protein, luxR family</fullName>
    </submittedName>
</protein>
<keyword evidence="5" id="KW-1133">Transmembrane helix</keyword>
<dbReference type="InterPro" id="IPR011623">
    <property type="entry name" value="7TMR_DISM_rcpt_extracell_dom1"/>
</dbReference>
<feature type="transmembrane region" description="Helical" evidence="5">
    <location>
        <begin position="292"/>
        <end position="311"/>
    </location>
</feature>
<dbReference type="GO" id="GO:0003677">
    <property type="term" value="F:DNA binding"/>
    <property type="evidence" value="ECO:0007669"/>
    <property type="project" value="UniProtKB-KW"/>
</dbReference>
<name>A0A1H6X7A6_9FLAO</name>
<keyword evidence="5" id="KW-0812">Transmembrane</keyword>
<dbReference type="CDD" id="cd06170">
    <property type="entry name" value="LuxR_C_like"/>
    <property type="match status" value="1"/>
</dbReference>
<evidence type="ECO:0000256" key="3">
    <source>
        <dbReference type="ARBA" id="ARBA00023163"/>
    </source>
</evidence>
<dbReference type="Proteomes" id="UP000183077">
    <property type="component" value="Unassembled WGS sequence"/>
</dbReference>
<keyword evidence="4" id="KW-0175">Coiled coil</keyword>
<feature type="transmembrane region" description="Helical" evidence="5">
    <location>
        <begin position="351"/>
        <end position="373"/>
    </location>
</feature>
<dbReference type="InterPro" id="IPR000792">
    <property type="entry name" value="Tscrpt_reg_LuxR_C"/>
</dbReference>
<dbReference type="Gene3D" id="1.10.10.10">
    <property type="entry name" value="Winged helix-like DNA-binding domain superfamily/Winged helix DNA-binding domain"/>
    <property type="match status" value="1"/>
</dbReference>
<keyword evidence="2" id="KW-0238">DNA-binding</keyword>
<keyword evidence="5" id="KW-0472">Membrane</keyword>